<accession>A0A4P9WWH6</accession>
<organism evidence="12 13">
    <name type="scientific">Caulochytrium protostelioides</name>
    <dbReference type="NCBI Taxonomy" id="1555241"/>
    <lineage>
        <taxon>Eukaryota</taxon>
        <taxon>Fungi</taxon>
        <taxon>Fungi incertae sedis</taxon>
        <taxon>Chytridiomycota</taxon>
        <taxon>Chytridiomycota incertae sedis</taxon>
        <taxon>Chytridiomycetes</taxon>
        <taxon>Caulochytriales</taxon>
        <taxon>Caulochytriaceae</taxon>
        <taxon>Caulochytrium</taxon>
    </lineage>
</organism>
<dbReference type="GO" id="GO:0006281">
    <property type="term" value="P:DNA repair"/>
    <property type="evidence" value="ECO:0007669"/>
    <property type="project" value="UniProtKB-KW"/>
</dbReference>
<dbReference type="Pfam" id="PF00270">
    <property type="entry name" value="DEAD"/>
    <property type="match status" value="1"/>
</dbReference>
<evidence type="ECO:0000256" key="2">
    <source>
        <dbReference type="ARBA" id="ARBA00022741"/>
    </source>
</evidence>
<dbReference type="Pfam" id="PF21099">
    <property type="entry name" value="POLQ_helical"/>
    <property type="match status" value="1"/>
</dbReference>
<dbReference type="Proteomes" id="UP000268535">
    <property type="component" value="Unassembled WGS sequence"/>
</dbReference>
<dbReference type="PROSITE" id="PS51194">
    <property type="entry name" value="HELICASE_CTER"/>
    <property type="match status" value="1"/>
</dbReference>
<dbReference type="SMART" id="SM00490">
    <property type="entry name" value="HELICc"/>
    <property type="match status" value="1"/>
</dbReference>
<evidence type="ECO:0000256" key="1">
    <source>
        <dbReference type="ARBA" id="ARBA00004123"/>
    </source>
</evidence>
<evidence type="ECO:0000256" key="8">
    <source>
        <dbReference type="ARBA" id="ARBA00023242"/>
    </source>
</evidence>
<dbReference type="GO" id="GO:0016787">
    <property type="term" value="F:hydrolase activity"/>
    <property type="evidence" value="ECO:0007669"/>
    <property type="project" value="UniProtKB-KW"/>
</dbReference>
<dbReference type="PROSITE" id="PS51192">
    <property type="entry name" value="HELICASE_ATP_BIND_1"/>
    <property type="match status" value="1"/>
</dbReference>
<keyword evidence="5" id="KW-0347">Helicase</keyword>
<dbReference type="GO" id="GO:0005524">
    <property type="term" value="F:ATP binding"/>
    <property type="evidence" value="ECO:0007669"/>
    <property type="project" value="UniProtKB-KW"/>
</dbReference>
<dbReference type="InterPro" id="IPR014001">
    <property type="entry name" value="Helicase_ATP-bd"/>
</dbReference>
<evidence type="ECO:0000259" key="11">
    <source>
        <dbReference type="PROSITE" id="PS51194"/>
    </source>
</evidence>
<comment type="catalytic activity">
    <reaction evidence="9">
        <text>ATP + H2O = ADP + phosphate + H(+)</text>
        <dbReference type="Rhea" id="RHEA:13065"/>
        <dbReference type="ChEBI" id="CHEBI:15377"/>
        <dbReference type="ChEBI" id="CHEBI:15378"/>
        <dbReference type="ChEBI" id="CHEBI:30616"/>
        <dbReference type="ChEBI" id="CHEBI:43474"/>
        <dbReference type="ChEBI" id="CHEBI:456216"/>
        <dbReference type="EC" id="5.6.2.4"/>
    </reaction>
</comment>
<evidence type="ECO:0000256" key="3">
    <source>
        <dbReference type="ARBA" id="ARBA00022763"/>
    </source>
</evidence>
<dbReference type="GO" id="GO:0043138">
    <property type="term" value="F:3'-5' DNA helicase activity"/>
    <property type="evidence" value="ECO:0007669"/>
    <property type="project" value="UniProtKB-EC"/>
</dbReference>
<dbReference type="InterPro" id="IPR027417">
    <property type="entry name" value="P-loop_NTPase"/>
</dbReference>
<feature type="domain" description="Helicase ATP-binding" evidence="10">
    <location>
        <begin position="52"/>
        <end position="220"/>
    </location>
</feature>
<keyword evidence="7" id="KW-0234">DNA repair</keyword>
<sequence>MSPPLGSAHPSLPPMAIDCPLLDLPQTVVDNYRKSGLTTLYPWQRECLLQDPGVLQGTRNLVYHAPTSAGKTLVADLVTLRHVLRFRRKALMILPYVAIVSEKVESIGAILEGQNIDVAGYYGKQKHIPFEEVDMAICTIEKANSIVNQLIESGQIQDLGIVVVDEMHMIGDENRGYMIELMLTKLRFLKPSIQIVGMSATLSNLPDISDWLDAHLFVSEYRPVPLTEYLKVGKQILKSDGSLDRVVDLPIKKDDPDQLCPLVYECVIEGHSVIVFCPSQISTVSAIRTLSTYIRIQLSDIQRARCNEILAQLSRTPGGLDPALAEAIPYGMAYHHGGLTVEERHIIEKGFRDGTLFCLAATSTLASGVNLPARRVIIRHPFMGNRRLDALSYSQMKGRAGRKGLDTRGECILFAGSQPVSLQRQKQLLSLMTETPQPVSSCLIRDQRALKRTLLEIIFSEMASTLTEIHQYICFTLMYAQNGPVEDTLRAVDQALHFLTEHPTATASESETKYSATRLGVATVHSALSPDEALIVFLDLVKAQKAFNLENELHLTYQITPSYQLVEPDWRNFAVLLRNMSPSMWQVARLIGISEGLVQWAASGSKPKDEPGHHHYPATTHKRFYCALILDGLLKEQTYGELVHRFKITRGTVQTLQASASTFAGMVRKFTSRLGWNALEVLLEQFQTRVAFGVRKELVELVAIPACQEGRARMLYDAGFTSISLLASAPQEAIYQCLIKGRP</sequence>
<keyword evidence="6" id="KW-0067">ATP-binding</keyword>
<evidence type="ECO:0000256" key="5">
    <source>
        <dbReference type="ARBA" id="ARBA00022806"/>
    </source>
</evidence>
<dbReference type="SUPFAM" id="SSF52540">
    <property type="entry name" value="P-loop containing nucleoside triphosphate hydrolases"/>
    <property type="match status" value="1"/>
</dbReference>
<dbReference type="CDD" id="cd18026">
    <property type="entry name" value="DEXHc_POLQ-like"/>
    <property type="match status" value="1"/>
</dbReference>
<dbReference type="Pfam" id="PF20470">
    <property type="entry name" value="HTH_61"/>
    <property type="match status" value="1"/>
</dbReference>
<evidence type="ECO:0000256" key="6">
    <source>
        <dbReference type="ARBA" id="ARBA00022840"/>
    </source>
</evidence>
<keyword evidence="8" id="KW-0539">Nucleus</keyword>
<dbReference type="Gene3D" id="3.40.50.300">
    <property type="entry name" value="P-loop containing nucleotide triphosphate hydrolases"/>
    <property type="match status" value="2"/>
</dbReference>
<dbReference type="InterPro" id="IPR050474">
    <property type="entry name" value="Hel308_SKI2-like"/>
</dbReference>
<evidence type="ECO:0000313" key="13">
    <source>
        <dbReference type="Proteomes" id="UP000268535"/>
    </source>
</evidence>
<name>A0A4P9WWH6_9FUNG</name>
<dbReference type="GO" id="GO:0003676">
    <property type="term" value="F:nucleic acid binding"/>
    <property type="evidence" value="ECO:0007669"/>
    <property type="project" value="InterPro"/>
</dbReference>
<dbReference type="FunFam" id="3.40.50.300:FF:000813">
    <property type="entry name" value="helicase POLQ-like isoform X1"/>
    <property type="match status" value="1"/>
</dbReference>
<dbReference type="SUPFAM" id="SSF158702">
    <property type="entry name" value="Sec63 N-terminal domain-like"/>
    <property type="match status" value="1"/>
</dbReference>
<feature type="domain" description="Helicase C-terminal" evidence="11">
    <location>
        <begin position="258"/>
        <end position="473"/>
    </location>
</feature>
<comment type="subcellular location">
    <subcellularLocation>
        <location evidence="1">Nucleus</location>
    </subcellularLocation>
</comment>
<feature type="non-terminal residue" evidence="12">
    <location>
        <position position="743"/>
    </location>
</feature>
<proteinExistence type="predicted"/>
<keyword evidence="3" id="KW-0227">DNA damage</keyword>
<dbReference type="AlphaFoldDB" id="A0A4P9WWH6"/>
<dbReference type="Pfam" id="PF00271">
    <property type="entry name" value="Helicase_C"/>
    <property type="match status" value="1"/>
</dbReference>
<reference evidence="13" key="1">
    <citation type="journal article" date="2018" name="Nat. Microbiol.">
        <title>Leveraging single-cell genomics to expand the fungal tree of life.</title>
        <authorList>
            <person name="Ahrendt S.R."/>
            <person name="Quandt C.A."/>
            <person name="Ciobanu D."/>
            <person name="Clum A."/>
            <person name="Salamov A."/>
            <person name="Andreopoulos B."/>
            <person name="Cheng J.F."/>
            <person name="Woyke T."/>
            <person name="Pelin A."/>
            <person name="Henrissat B."/>
            <person name="Reynolds N.K."/>
            <person name="Benny G.L."/>
            <person name="Smith M.E."/>
            <person name="James T.Y."/>
            <person name="Grigoriev I.V."/>
        </authorList>
    </citation>
    <scope>NUCLEOTIDE SEQUENCE [LARGE SCALE GENOMIC DNA]</scope>
    <source>
        <strain evidence="13">ATCC 52028</strain>
    </source>
</reference>
<evidence type="ECO:0000256" key="7">
    <source>
        <dbReference type="ARBA" id="ARBA00023204"/>
    </source>
</evidence>
<dbReference type="GO" id="GO:0005634">
    <property type="term" value="C:nucleus"/>
    <property type="evidence" value="ECO:0007669"/>
    <property type="project" value="UniProtKB-SubCell"/>
</dbReference>
<keyword evidence="2" id="KW-0547">Nucleotide-binding</keyword>
<dbReference type="Gene3D" id="1.10.3380.20">
    <property type="match status" value="1"/>
</dbReference>
<evidence type="ECO:0000259" key="10">
    <source>
        <dbReference type="PROSITE" id="PS51192"/>
    </source>
</evidence>
<dbReference type="InterPro" id="IPR048960">
    <property type="entry name" value="POLQ-like_helical"/>
</dbReference>
<dbReference type="PANTHER" id="PTHR47961:SF6">
    <property type="entry name" value="DNA-DIRECTED DNA POLYMERASE"/>
    <property type="match status" value="1"/>
</dbReference>
<evidence type="ECO:0000313" key="12">
    <source>
        <dbReference type="EMBL" id="RKO97694.1"/>
    </source>
</evidence>
<dbReference type="InterPro" id="IPR011545">
    <property type="entry name" value="DEAD/DEAH_box_helicase_dom"/>
</dbReference>
<dbReference type="InterPro" id="IPR046931">
    <property type="entry name" value="HTH_61"/>
</dbReference>
<dbReference type="CDD" id="cd18795">
    <property type="entry name" value="SF2_C_Ski2"/>
    <property type="match status" value="1"/>
</dbReference>
<gene>
    <name evidence="12" type="ORF">CAUPRSCDRAFT_6121</name>
</gene>
<protein>
    <submittedName>
        <fullName evidence="12">P-loop containing nucleoside triphosphate hydrolase protein</fullName>
    </submittedName>
</protein>
<evidence type="ECO:0000256" key="9">
    <source>
        <dbReference type="ARBA" id="ARBA00048988"/>
    </source>
</evidence>
<evidence type="ECO:0000256" key="4">
    <source>
        <dbReference type="ARBA" id="ARBA00022801"/>
    </source>
</evidence>
<keyword evidence="4 12" id="KW-0378">Hydrolase</keyword>
<dbReference type="InterPro" id="IPR001650">
    <property type="entry name" value="Helicase_C-like"/>
</dbReference>
<dbReference type="PANTHER" id="PTHR47961">
    <property type="entry name" value="DNA POLYMERASE THETA, PUTATIVE (AFU_ORTHOLOGUE AFUA_1G05260)-RELATED"/>
    <property type="match status" value="1"/>
</dbReference>
<dbReference type="SMART" id="SM00487">
    <property type="entry name" value="DEXDc"/>
    <property type="match status" value="1"/>
</dbReference>
<dbReference type="EMBL" id="ML009192">
    <property type="protein sequence ID" value="RKO97694.1"/>
    <property type="molecule type" value="Genomic_DNA"/>
</dbReference>